<dbReference type="AlphaFoldDB" id="A0A504XAK2"/>
<feature type="chain" id="PRO_5021248743" evidence="2">
    <location>
        <begin position="17"/>
        <end position="731"/>
    </location>
</feature>
<feature type="compositionally biased region" description="Polar residues" evidence="1">
    <location>
        <begin position="334"/>
        <end position="353"/>
    </location>
</feature>
<evidence type="ECO:0000259" key="3">
    <source>
        <dbReference type="Pfam" id="PF09387"/>
    </source>
</evidence>
<feature type="compositionally biased region" description="Basic residues" evidence="1">
    <location>
        <begin position="504"/>
        <end position="519"/>
    </location>
</feature>
<gene>
    <name evidence="4" type="ORF">CGC20_32830</name>
</gene>
<accession>A0A504XAK2</accession>
<protein>
    <submittedName>
        <fullName evidence="4">Mitochondrial RNA binding protein MRP family protein</fullName>
    </submittedName>
</protein>
<dbReference type="VEuPathDB" id="TriTrypDB:LdBPK_270970.1"/>
<dbReference type="VEuPathDB" id="TriTrypDB:LdBPK_270980.1"/>
<sequence length="731" mass="79497">MLRLVSASLSLATASASSVRFQSSSAMPAMNQNRRSQNRRNFISTNSLPKFEIHDVRDDPEHGSMTRVSVDGKQLLVSQFPQLGPRKADPNDTTPQFDRGRRISMRFRHIDLAGFVSVVENRIPSHHVKNNAFEMAFEKTTNGYVLKGQVHRSNSQANEEWAVRFENQFAVTMEHFLESALTESFGSPRFAAAQVTPRAAYALCLHTPHRCVFVRELSTPATLESGDSSVAPFPARLLWQFSSKRPRHLVLCVREPLPAVAPLSPENTFEDLSAAEAVGASAARTVAVDGAPRAQEDFMYGRLFLRPYNVAQLLTVLQGWSDLPAVVERPRSSLTLSAVPPSSTSEKPANSSSVDERPREVMLKARVTRKTTLAAPGDSGRAAIRGVAAYSTDADPGAEEDQPDAVYVDGDMSTLHVILRDADLVLLTTHLESVLSDLFAIEHCSRKMERRKSFGSQRSRVSHRTGARPSSFERSSAKQPQYLSDRCAPAKRTHGNMMEEGYQSRRRQRGNRGGSRHHSVTAAPAQGDGATPSSQAVASAASAAFSTSYITTHTRERGKMTMESADRYAEARFMRDGSVAASEVEEVGRVGDFDVRRRTRQAQGSTEKGDSRTTVHATATTGAFRSTSGEVTGSFSYERLSTTTEATSATTAAAAAAATAVPLRCETAECDSEATATIDITAVESQPSAEVDDRKPGESELHERQRKAAPSNTASVSAPQGTAEFADTRVL</sequence>
<dbReference type="InterPro" id="IPR009044">
    <property type="entry name" value="ssDNA-bd_transcriptional_reg"/>
</dbReference>
<dbReference type="GO" id="GO:0003677">
    <property type="term" value="F:DNA binding"/>
    <property type="evidence" value="ECO:0007669"/>
    <property type="project" value="InterPro"/>
</dbReference>
<evidence type="ECO:0000313" key="4">
    <source>
        <dbReference type="EMBL" id="TPP46082.1"/>
    </source>
</evidence>
<dbReference type="InterPro" id="IPR032680">
    <property type="entry name" value="SUN1_N"/>
</dbReference>
<reference evidence="5" key="1">
    <citation type="submission" date="2019-02" db="EMBL/GenBank/DDBJ databases">
        <title>FDA dAtabase for Regulatory Grade micrObial Sequences (FDA-ARGOS): Supporting development and validation of Infectious Disease Dx tests.</title>
        <authorList>
            <person name="Duncan R."/>
            <person name="Fisher C."/>
            <person name="Tallon L."/>
            <person name="Sadzewicz L."/>
            <person name="Sengamalay N."/>
            <person name="Ott S."/>
            <person name="Godinez A."/>
            <person name="Nagaraj S."/>
            <person name="Vavikolanu K."/>
            <person name="Vyas G."/>
            <person name="Nadendla S."/>
            <person name="Aluvathingal J."/>
            <person name="Sichtig H."/>
        </authorList>
    </citation>
    <scope>NUCLEOTIDE SEQUENCE [LARGE SCALE GENOMIC DNA]</scope>
    <source>
        <strain evidence="5">FDAARGOS_360</strain>
    </source>
</reference>
<comment type="caution">
    <text evidence="4">The sequence shown here is derived from an EMBL/GenBank/DDBJ whole genome shotgun (WGS) entry which is preliminary data.</text>
</comment>
<feature type="region of interest" description="Disordered" evidence="1">
    <location>
        <begin position="449"/>
        <end position="536"/>
    </location>
</feature>
<feature type="signal peptide" evidence="2">
    <location>
        <begin position="1"/>
        <end position="16"/>
    </location>
</feature>
<evidence type="ECO:0000256" key="1">
    <source>
        <dbReference type="SAM" id="MobiDB-lite"/>
    </source>
</evidence>
<dbReference type="Proteomes" id="UP000318821">
    <property type="component" value="Unassembled WGS sequence"/>
</dbReference>
<dbReference type="EMBL" id="RHLD01000016">
    <property type="protein sequence ID" value="TPP46082.1"/>
    <property type="molecule type" value="Genomic_DNA"/>
</dbReference>
<feature type="domain" description="SUN" evidence="3">
    <location>
        <begin position="18"/>
        <end position="186"/>
    </location>
</feature>
<feature type="compositionally biased region" description="Polar residues" evidence="1">
    <location>
        <begin position="472"/>
        <end position="482"/>
    </location>
</feature>
<feature type="compositionally biased region" description="Low complexity" evidence="1">
    <location>
        <begin position="20"/>
        <end position="41"/>
    </location>
</feature>
<dbReference type="GO" id="GO:0006355">
    <property type="term" value="P:regulation of DNA-templated transcription"/>
    <property type="evidence" value="ECO:0007669"/>
    <property type="project" value="InterPro"/>
</dbReference>
<feature type="region of interest" description="Disordered" evidence="1">
    <location>
        <begin position="334"/>
        <end position="359"/>
    </location>
</feature>
<dbReference type="VEuPathDB" id="TriTrypDB:LDHU3_27.1590"/>
<feature type="region of interest" description="Disordered" evidence="1">
    <location>
        <begin position="678"/>
        <end position="731"/>
    </location>
</feature>
<organism evidence="4 5">
    <name type="scientific">Leishmania donovani</name>
    <dbReference type="NCBI Taxonomy" id="5661"/>
    <lineage>
        <taxon>Eukaryota</taxon>
        <taxon>Discoba</taxon>
        <taxon>Euglenozoa</taxon>
        <taxon>Kinetoplastea</taxon>
        <taxon>Metakinetoplastina</taxon>
        <taxon>Trypanosomatida</taxon>
        <taxon>Trypanosomatidae</taxon>
        <taxon>Leishmaniinae</taxon>
        <taxon>Leishmania</taxon>
    </lineage>
</organism>
<dbReference type="Gene3D" id="2.30.31.40">
    <property type="match status" value="1"/>
</dbReference>
<dbReference type="Pfam" id="PF09387">
    <property type="entry name" value="MRP"/>
    <property type="match status" value="1"/>
</dbReference>
<dbReference type="VEuPathDB" id="TriTrypDB:LdCL_270016400"/>
<name>A0A504XAK2_LEIDO</name>
<keyword evidence="2" id="KW-0732">Signal</keyword>
<feature type="region of interest" description="Disordered" evidence="1">
    <location>
        <begin position="20"/>
        <end position="44"/>
    </location>
</feature>
<feature type="compositionally biased region" description="Basic and acidic residues" evidence="1">
    <location>
        <begin position="691"/>
        <end position="703"/>
    </location>
</feature>
<evidence type="ECO:0000313" key="5">
    <source>
        <dbReference type="Proteomes" id="UP000318821"/>
    </source>
</evidence>
<dbReference type="VEuPathDB" id="TriTrypDB:LDHU3_27.1600"/>
<dbReference type="SUPFAM" id="SSF54447">
    <property type="entry name" value="ssDNA-binding transcriptional regulator domain"/>
    <property type="match status" value="1"/>
</dbReference>
<dbReference type="VEuPathDB" id="TriTrypDB:LdCL_270016300"/>
<feature type="compositionally biased region" description="Polar residues" evidence="1">
    <location>
        <begin position="710"/>
        <end position="720"/>
    </location>
</feature>
<proteinExistence type="predicted"/>
<evidence type="ECO:0000256" key="2">
    <source>
        <dbReference type="SAM" id="SignalP"/>
    </source>
</evidence>